<evidence type="ECO:0000256" key="1">
    <source>
        <dbReference type="SAM" id="MobiDB-lite"/>
    </source>
</evidence>
<proteinExistence type="predicted"/>
<dbReference type="Gene3D" id="3.30.910.20">
    <property type="entry name" value="Skp domain"/>
    <property type="match status" value="1"/>
</dbReference>
<keyword evidence="4" id="KW-1185">Reference proteome</keyword>
<dbReference type="SMART" id="SM00935">
    <property type="entry name" value="OmpH"/>
    <property type="match status" value="1"/>
</dbReference>
<dbReference type="AlphaFoldDB" id="A0A1G5FDR0"/>
<feature type="region of interest" description="Disordered" evidence="1">
    <location>
        <begin position="26"/>
        <end position="59"/>
    </location>
</feature>
<keyword evidence="2" id="KW-0732">Signal</keyword>
<dbReference type="RefSeq" id="WP_090741654.1">
    <property type="nucleotide sequence ID" value="NZ_FMVT01000004.1"/>
</dbReference>
<name>A0A1G5FDR0_9RHOB</name>
<dbReference type="OrthoDB" id="7868372at2"/>
<evidence type="ECO:0000256" key="2">
    <source>
        <dbReference type="SAM" id="SignalP"/>
    </source>
</evidence>
<dbReference type="GO" id="GO:0051082">
    <property type="term" value="F:unfolded protein binding"/>
    <property type="evidence" value="ECO:0007669"/>
    <property type="project" value="InterPro"/>
</dbReference>
<evidence type="ECO:0000313" key="4">
    <source>
        <dbReference type="Proteomes" id="UP000199502"/>
    </source>
</evidence>
<dbReference type="Pfam" id="PF03938">
    <property type="entry name" value="OmpH"/>
    <property type="match status" value="1"/>
</dbReference>
<dbReference type="STRING" id="336292.SAMN05660710_01375"/>
<feature type="chain" id="PRO_5011608356" evidence="2">
    <location>
        <begin position="22"/>
        <end position="235"/>
    </location>
</feature>
<dbReference type="InterPro" id="IPR005632">
    <property type="entry name" value="Chaperone_Skp"/>
</dbReference>
<protein>
    <submittedName>
        <fullName evidence="3">Periplasmic chaperone for outer membrane proteins Skp</fullName>
    </submittedName>
</protein>
<dbReference type="SUPFAM" id="SSF111384">
    <property type="entry name" value="OmpH-like"/>
    <property type="match status" value="1"/>
</dbReference>
<gene>
    <name evidence="3" type="ORF">SAMN05660710_01375</name>
</gene>
<dbReference type="EMBL" id="FMVT01000004">
    <property type="protein sequence ID" value="SCY37399.1"/>
    <property type="molecule type" value="Genomic_DNA"/>
</dbReference>
<organism evidence="3 4">
    <name type="scientific">Paracoccus tibetensis</name>
    <dbReference type="NCBI Taxonomy" id="336292"/>
    <lineage>
        <taxon>Bacteria</taxon>
        <taxon>Pseudomonadati</taxon>
        <taxon>Pseudomonadota</taxon>
        <taxon>Alphaproteobacteria</taxon>
        <taxon>Rhodobacterales</taxon>
        <taxon>Paracoccaceae</taxon>
        <taxon>Paracoccus</taxon>
    </lineage>
</organism>
<dbReference type="InterPro" id="IPR024930">
    <property type="entry name" value="Skp_dom_sf"/>
</dbReference>
<accession>A0A1G5FDR0</accession>
<sequence>MVRGRGLLAAVLLLLAAPAAAQQDPLAPDIAGPPELQPPAVVAPPLPSRTIPLPETDGPPPVSPVLTVDQDALYLQSAWGLRAQERLEAAGEQIAAENERLTELLSGEEAGLTNQRATLAPAEFRRLAEAFDLRATEIRRERAQAVQALNTWADADRNAFFRAALPVMGDVMEQRGAAAVLDRRTVFVSLEGIDITRSLIGTLDATIGDGEGTVPMPDIRSPHLEPAGAADGTAD</sequence>
<feature type="signal peptide" evidence="2">
    <location>
        <begin position="1"/>
        <end position="21"/>
    </location>
</feature>
<feature type="region of interest" description="Disordered" evidence="1">
    <location>
        <begin position="211"/>
        <end position="235"/>
    </location>
</feature>
<reference evidence="3 4" key="1">
    <citation type="submission" date="2016-10" db="EMBL/GenBank/DDBJ databases">
        <authorList>
            <person name="de Groot N.N."/>
        </authorList>
    </citation>
    <scope>NUCLEOTIDE SEQUENCE [LARGE SCALE GENOMIC DNA]</scope>
    <source>
        <strain evidence="3 4">CGMCC 1.8925</strain>
    </source>
</reference>
<feature type="compositionally biased region" description="Pro residues" evidence="1">
    <location>
        <begin position="35"/>
        <end position="47"/>
    </location>
</feature>
<dbReference type="Proteomes" id="UP000199502">
    <property type="component" value="Unassembled WGS sequence"/>
</dbReference>
<evidence type="ECO:0000313" key="3">
    <source>
        <dbReference type="EMBL" id="SCY37399.1"/>
    </source>
</evidence>